<dbReference type="InterPro" id="IPR013655">
    <property type="entry name" value="PAS_fold_3"/>
</dbReference>
<sequence length="340" mass="38049">MTLLRSPHANVSEYLRLIDGFDMVGLWQWDFVTDEQHWSRGLYHLLGLDDQAVRPDIALLLSLLHPEDRLPSAEFRQFLLDGLLLDRRVRLIRPDGTLRTVRSRAEVFVDPAGRPLRAAGALIDVSNEEALAKARSARRRRRKALFEQAQLYAGWTDRVPVVEWAPEFRALTGRTNEELNDDWTCSLAPQERPALGDRLWALHASGKPFSVTASLRLADGTTRRFVLVSAVVRRSDGSIEGWASATYPQDATPPRPAGRLREGLEQGIAPRHLRAARALLGWTLEDLARASGLSLSTVRRLEEDPEAGRRSRPLALTALRQAGIRFSLVEGSRIAVALID</sequence>
<dbReference type="EMBL" id="BPQQ01000022">
    <property type="protein sequence ID" value="GJE00085.1"/>
    <property type="molecule type" value="Genomic_DNA"/>
</dbReference>
<dbReference type="RefSeq" id="WP_238234962.1">
    <property type="nucleotide sequence ID" value="NZ_BPQQ01000022.1"/>
</dbReference>
<dbReference type="PANTHER" id="PTHR43304">
    <property type="entry name" value="PHYTOCHROME-LIKE PROTEIN CPH1"/>
    <property type="match status" value="1"/>
</dbReference>
<comment type="catalytic activity">
    <reaction evidence="1">
        <text>ATP + protein L-histidine = ADP + protein N-phospho-L-histidine.</text>
        <dbReference type="EC" id="2.7.13.3"/>
    </reaction>
</comment>
<evidence type="ECO:0000256" key="4">
    <source>
        <dbReference type="ARBA" id="ARBA00022679"/>
    </source>
</evidence>
<keyword evidence="3" id="KW-0597">Phosphoprotein</keyword>
<evidence type="ECO:0000313" key="8">
    <source>
        <dbReference type="Proteomes" id="UP001055153"/>
    </source>
</evidence>
<evidence type="ECO:0000256" key="2">
    <source>
        <dbReference type="ARBA" id="ARBA00012438"/>
    </source>
</evidence>
<evidence type="ECO:0000256" key="1">
    <source>
        <dbReference type="ARBA" id="ARBA00000085"/>
    </source>
</evidence>
<accession>A0ABQ4SCA2</accession>
<dbReference type="SUPFAM" id="SSF47413">
    <property type="entry name" value="lambda repressor-like DNA-binding domains"/>
    <property type="match status" value="1"/>
</dbReference>
<dbReference type="EC" id="2.7.13.3" evidence="2"/>
<keyword evidence="4" id="KW-0808">Transferase</keyword>
<dbReference type="Pfam" id="PF01381">
    <property type="entry name" value="HTH_3"/>
    <property type="match status" value="1"/>
</dbReference>
<dbReference type="SUPFAM" id="SSF55785">
    <property type="entry name" value="PYP-like sensor domain (PAS domain)"/>
    <property type="match status" value="2"/>
</dbReference>
<evidence type="ECO:0000256" key="3">
    <source>
        <dbReference type="ARBA" id="ARBA00022553"/>
    </source>
</evidence>
<evidence type="ECO:0000259" key="6">
    <source>
        <dbReference type="PROSITE" id="PS50943"/>
    </source>
</evidence>
<gene>
    <name evidence="7" type="ORF">GMJLKIPL_2003</name>
</gene>
<dbReference type="Gene3D" id="1.10.260.40">
    <property type="entry name" value="lambda repressor-like DNA-binding domains"/>
    <property type="match status" value="1"/>
</dbReference>
<dbReference type="Pfam" id="PF08447">
    <property type="entry name" value="PAS_3"/>
    <property type="match status" value="2"/>
</dbReference>
<dbReference type="Proteomes" id="UP001055153">
    <property type="component" value="Unassembled WGS sequence"/>
</dbReference>
<evidence type="ECO:0000313" key="7">
    <source>
        <dbReference type="EMBL" id="GJE00085.1"/>
    </source>
</evidence>
<dbReference type="PROSITE" id="PS50943">
    <property type="entry name" value="HTH_CROC1"/>
    <property type="match status" value="1"/>
</dbReference>
<proteinExistence type="predicted"/>
<organism evidence="7 8">
    <name type="scientific">Methylobacterium isbiliense</name>
    <dbReference type="NCBI Taxonomy" id="315478"/>
    <lineage>
        <taxon>Bacteria</taxon>
        <taxon>Pseudomonadati</taxon>
        <taxon>Pseudomonadota</taxon>
        <taxon>Alphaproteobacteria</taxon>
        <taxon>Hyphomicrobiales</taxon>
        <taxon>Methylobacteriaceae</taxon>
        <taxon>Methylobacterium</taxon>
    </lineage>
</organism>
<comment type="caution">
    <text evidence="7">The sequence shown here is derived from an EMBL/GenBank/DDBJ whole genome shotgun (WGS) entry which is preliminary data.</text>
</comment>
<dbReference type="InterPro" id="IPR035965">
    <property type="entry name" value="PAS-like_dom_sf"/>
</dbReference>
<keyword evidence="5" id="KW-0418">Kinase</keyword>
<dbReference type="InterPro" id="IPR001610">
    <property type="entry name" value="PAC"/>
</dbReference>
<dbReference type="PANTHER" id="PTHR43304:SF1">
    <property type="entry name" value="PAC DOMAIN-CONTAINING PROTEIN"/>
    <property type="match status" value="1"/>
</dbReference>
<dbReference type="Gene3D" id="3.30.450.20">
    <property type="entry name" value="PAS domain"/>
    <property type="match status" value="2"/>
</dbReference>
<reference evidence="7" key="2">
    <citation type="submission" date="2021-08" db="EMBL/GenBank/DDBJ databases">
        <authorList>
            <person name="Tani A."/>
            <person name="Ola A."/>
            <person name="Ogura Y."/>
            <person name="Katsura K."/>
            <person name="Hayashi T."/>
        </authorList>
    </citation>
    <scope>NUCLEOTIDE SEQUENCE</scope>
    <source>
        <strain evidence="7">DSM 17168</strain>
    </source>
</reference>
<dbReference type="InterPro" id="IPR000014">
    <property type="entry name" value="PAS"/>
</dbReference>
<protein>
    <recommendedName>
        <fullName evidence="2">histidine kinase</fullName>
        <ecNumber evidence="2">2.7.13.3</ecNumber>
    </recommendedName>
</protein>
<dbReference type="CDD" id="cd00130">
    <property type="entry name" value="PAS"/>
    <property type="match status" value="2"/>
</dbReference>
<name>A0ABQ4SCA2_9HYPH</name>
<reference evidence="7" key="1">
    <citation type="journal article" date="2021" name="Front. Microbiol.">
        <title>Comprehensive Comparative Genomics and Phenotyping of Methylobacterium Species.</title>
        <authorList>
            <person name="Alessa O."/>
            <person name="Ogura Y."/>
            <person name="Fujitani Y."/>
            <person name="Takami H."/>
            <person name="Hayashi T."/>
            <person name="Sahin N."/>
            <person name="Tani A."/>
        </authorList>
    </citation>
    <scope>NUCLEOTIDE SEQUENCE</scope>
    <source>
        <strain evidence="7">DSM 17168</strain>
    </source>
</reference>
<dbReference type="InterPro" id="IPR052162">
    <property type="entry name" value="Sensor_kinase/Photoreceptor"/>
</dbReference>
<dbReference type="Gene3D" id="2.10.70.100">
    <property type="match status" value="1"/>
</dbReference>
<dbReference type="InterPro" id="IPR001387">
    <property type="entry name" value="Cro/C1-type_HTH"/>
</dbReference>
<dbReference type="InterPro" id="IPR010982">
    <property type="entry name" value="Lambda_DNA-bd_dom_sf"/>
</dbReference>
<evidence type="ECO:0000256" key="5">
    <source>
        <dbReference type="ARBA" id="ARBA00022777"/>
    </source>
</evidence>
<dbReference type="SMART" id="SM00086">
    <property type="entry name" value="PAC"/>
    <property type="match status" value="1"/>
</dbReference>
<feature type="domain" description="HTH cro/C1-type" evidence="6">
    <location>
        <begin position="273"/>
        <end position="302"/>
    </location>
</feature>
<dbReference type="CDD" id="cd00093">
    <property type="entry name" value="HTH_XRE"/>
    <property type="match status" value="1"/>
</dbReference>
<keyword evidence="8" id="KW-1185">Reference proteome</keyword>